<dbReference type="SUPFAM" id="SSF50978">
    <property type="entry name" value="WD40 repeat-like"/>
    <property type="match status" value="1"/>
</dbReference>
<dbReference type="GO" id="GO:0080008">
    <property type="term" value="C:Cul4-RING E3 ubiquitin ligase complex"/>
    <property type="evidence" value="ECO:0007669"/>
    <property type="project" value="TreeGrafter"/>
</dbReference>
<dbReference type="InterPro" id="IPR015943">
    <property type="entry name" value="WD40/YVTN_repeat-like_dom_sf"/>
</dbReference>
<evidence type="ECO:0000256" key="3">
    <source>
        <dbReference type="PROSITE-ProRule" id="PRU00221"/>
    </source>
</evidence>
<feature type="repeat" description="WD" evidence="3">
    <location>
        <begin position="518"/>
        <end position="547"/>
    </location>
</feature>
<dbReference type="GO" id="GO:0005737">
    <property type="term" value="C:cytoplasm"/>
    <property type="evidence" value="ECO:0007669"/>
    <property type="project" value="TreeGrafter"/>
</dbReference>
<feature type="region of interest" description="Disordered" evidence="4">
    <location>
        <begin position="352"/>
        <end position="374"/>
    </location>
</feature>
<feature type="compositionally biased region" description="Basic and acidic residues" evidence="4">
    <location>
        <begin position="223"/>
        <end position="237"/>
    </location>
</feature>
<dbReference type="Gene3D" id="2.130.10.10">
    <property type="entry name" value="YVTN repeat-like/Quinoprotein amine dehydrogenase"/>
    <property type="match status" value="2"/>
</dbReference>
<dbReference type="PROSITE" id="PS50294">
    <property type="entry name" value="WD_REPEATS_REGION"/>
    <property type="match status" value="1"/>
</dbReference>
<reference evidence="6 7" key="4">
    <citation type="submission" date="2017-10" db="EMBL/GenBank/DDBJ databases">
        <title>Genome analyses suggest a sexual origin of heterokaryosis in a supposedly ancient asexual fungus.</title>
        <authorList>
            <person name="Corradi N."/>
            <person name="Sedzielewska K."/>
            <person name="Noel J."/>
            <person name="Charron P."/>
            <person name="Farinelli L."/>
            <person name="Marton T."/>
            <person name="Kruger M."/>
            <person name="Pelin A."/>
            <person name="Brachmann A."/>
            <person name="Corradi N."/>
        </authorList>
    </citation>
    <scope>NUCLEOTIDE SEQUENCE [LARGE SCALE GENOMIC DNA]</scope>
    <source>
        <strain evidence="6 7">A1</strain>
    </source>
</reference>
<protein>
    <submittedName>
        <fullName evidence="5">WD40 repeat-like protein</fullName>
    </submittedName>
</protein>
<dbReference type="VEuPathDB" id="FungiDB:RhiirA1_456009"/>
<evidence type="ECO:0000256" key="4">
    <source>
        <dbReference type="SAM" id="MobiDB-lite"/>
    </source>
</evidence>
<organism evidence="5 8">
    <name type="scientific">Rhizophagus irregularis</name>
    <dbReference type="NCBI Taxonomy" id="588596"/>
    <lineage>
        <taxon>Eukaryota</taxon>
        <taxon>Fungi</taxon>
        <taxon>Fungi incertae sedis</taxon>
        <taxon>Mucoromycota</taxon>
        <taxon>Glomeromycotina</taxon>
        <taxon>Glomeromycetes</taxon>
        <taxon>Glomerales</taxon>
        <taxon>Glomeraceae</taxon>
        <taxon>Rhizophagus</taxon>
    </lineage>
</organism>
<dbReference type="VEuPathDB" id="FungiDB:RhiirFUN_015423"/>
<dbReference type="PANTHER" id="PTHR15574:SF39">
    <property type="entry name" value="DDB1- AND CUL4-ASSOCIATED FACTOR 6"/>
    <property type="match status" value="1"/>
</dbReference>
<dbReference type="SMART" id="SM00320">
    <property type="entry name" value="WD40"/>
    <property type="match status" value="6"/>
</dbReference>
<accession>A0A2I1E7G2</accession>
<dbReference type="InterPro" id="IPR045151">
    <property type="entry name" value="DCAF8"/>
</dbReference>
<evidence type="ECO:0000313" key="8">
    <source>
        <dbReference type="Proteomes" id="UP000232722"/>
    </source>
</evidence>
<dbReference type="PROSITE" id="PS50082">
    <property type="entry name" value="WD_REPEATS_2"/>
    <property type="match status" value="2"/>
</dbReference>
<dbReference type="GO" id="GO:0045944">
    <property type="term" value="P:positive regulation of transcription by RNA polymerase II"/>
    <property type="evidence" value="ECO:0007669"/>
    <property type="project" value="TreeGrafter"/>
</dbReference>
<reference evidence="6 7" key="3">
    <citation type="submission" date="2017-10" db="EMBL/GenBank/DDBJ databases">
        <title>Extensive intraspecific genome diversity in a model arbuscular mycorrhizal fungus.</title>
        <authorList>
            <person name="Chen E.C.H."/>
            <person name="Morin E."/>
            <person name="Baudet D."/>
            <person name="Noel J."/>
            <person name="Ndikumana S."/>
            <person name="Charron P."/>
            <person name="St-Onge C."/>
            <person name="Giorgi J."/>
            <person name="Grigoriev I.V."/>
            <person name="Roux C."/>
            <person name="Martin F.M."/>
            <person name="Corradi N."/>
        </authorList>
    </citation>
    <scope>NUCLEOTIDE SEQUENCE [LARGE SCALE GENOMIC DNA]</scope>
    <source>
        <strain evidence="6 7">A1</strain>
    </source>
</reference>
<gene>
    <name evidence="6" type="ORF">RhiirA1_456009</name>
    <name evidence="5" type="ORF">RhiirA5_415247</name>
</gene>
<dbReference type="Pfam" id="PF00400">
    <property type="entry name" value="WD40"/>
    <property type="match status" value="4"/>
</dbReference>
<comment type="caution">
    <text evidence="5">The sequence shown here is derived from an EMBL/GenBank/DDBJ whole genome shotgun (WGS) entry which is preliminary data.</text>
</comment>
<evidence type="ECO:0000313" key="6">
    <source>
        <dbReference type="EMBL" id="PKC69427.1"/>
    </source>
</evidence>
<evidence type="ECO:0000313" key="7">
    <source>
        <dbReference type="Proteomes" id="UP000232688"/>
    </source>
</evidence>
<dbReference type="OrthoDB" id="2414538at2759"/>
<proteinExistence type="predicted"/>
<dbReference type="InterPro" id="IPR036322">
    <property type="entry name" value="WD40_repeat_dom_sf"/>
</dbReference>
<reference evidence="5 8" key="2">
    <citation type="submission" date="2017-09" db="EMBL/GenBank/DDBJ databases">
        <title>Extensive intraspecific genome diversity in a model arbuscular mycorrhizal fungus.</title>
        <authorList>
            <person name="Chen E.C."/>
            <person name="Morin E."/>
            <person name="Beaudet D."/>
            <person name="Noel J."/>
            <person name="Ndikumana S."/>
            <person name="Charron P."/>
            <person name="St-Onge C."/>
            <person name="Giorgi J."/>
            <person name="Grigoriev I.V."/>
            <person name="Roux C."/>
            <person name="Martin F.M."/>
            <person name="Corradi N."/>
        </authorList>
    </citation>
    <scope>NUCLEOTIDE SEQUENCE [LARGE SCALE GENOMIC DNA]</scope>
    <source>
        <strain evidence="5 8">A5</strain>
    </source>
</reference>
<dbReference type="Proteomes" id="UP000232688">
    <property type="component" value="Unassembled WGS sequence"/>
</dbReference>
<keyword evidence="2" id="KW-0677">Repeat</keyword>
<keyword evidence="1 3" id="KW-0853">WD repeat</keyword>
<feature type="compositionally biased region" description="Basic and acidic residues" evidence="4">
    <location>
        <begin position="360"/>
        <end position="374"/>
    </location>
</feature>
<feature type="repeat" description="WD" evidence="3">
    <location>
        <begin position="52"/>
        <end position="84"/>
    </location>
</feature>
<evidence type="ECO:0000256" key="2">
    <source>
        <dbReference type="ARBA" id="ARBA00022737"/>
    </source>
</evidence>
<dbReference type="Proteomes" id="UP000232722">
    <property type="component" value="Unassembled WGS sequence"/>
</dbReference>
<reference evidence="5 8" key="1">
    <citation type="submission" date="2016-04" db="EMBL/GenBank/DDBJ databases">
        <title>Genome analyses suggest a sexual origin of heterokaryosis in a supposedly ancient asexual fungus.</title>
        <authorList>
            <person name="Ropars J."/>
            <person name="Sedzielewska K."/>
            <person name="Noel J."/>
            <person name="Charron P."/>
            <person name="Farinelli L."/>
            <person name="Marton T."/>
            <person name="Kruger M."/>
            <person name="Pelin A."/>
            <person name="Brachmann A."/>
            <person name="Corradi N."/>
        </authorList>
    </citation>
    <scope>NUCLEOTIDE SEQUENCE [LARGE SCALE GENOMIC DNA]</scope>
    <source>
        <strain evidence="5 8">A5</strain>
    </source>
</reference>
<dbReference type="PANTHER" id="PTHR15574">
    <property type="entry name" value="WD REPEAT DOMAIN-CONTAINING FAMILY"/>
    <property type="match status" value="1"/>
</dbReference>
<dbReference type="AlphaFoldDB" id="A0A2I1E7G2"/>
<feature type="region of interest" description="Disordered" evidence="4">
    <location>
        <begin position="207"/>
        <end position="245"/>
    </location>
</feature>
<dbReference type="EMBL" id="LLXJ01000435">
    <property type="protein sequence ID" value="PKC09744.1"/>
    <property type="molecule type" value="Genomic_DNA"/>
</dbReference>
<sequence>MEHQRIRISHGSYSQVNKLLVQRELYPNQKPYTKAFYSDPYVVKRFSKPVSLTGHDGCVNTVIWNDAGNLILSGSDDCRLKIWSPFDRPEKPLVHSIPSGHTSNIFSAKFMPKTNDRHIVSCACDGIVRFTDLNDYIANSPSHSWRPSPEFRCHSNMAYEVLPDPDDSKVFFSCAEDGRINKYDLRMNTSCNREPCKRHTFLDLNVNHNPRKRASNQQSSDNNEDRSQSEPESEQRSERRRRPFAFRAGSDMSVTAISIRPDYPVYLAAACGDDTIRIYDQRFVRSSSPYHRDVQVYQFIPTVMRQDPSKRHQMTSLKFDPNGGGDLCASYSSDKIYWIRPGAGLVDNPKKMRKGAVRISKREKQGDSDNHSEDKMKVDNMQVDNINMNEEKTKEENLFDFVGERDTIPTSENIKDQVDIMNEEKTKKEKLIDFVGERDTIPTSENINNNINEIRQNLYAEMQNMNDIKDEQEEYEDDYMYSSDEEDNDMEETHDEDVAMTYTGHLNSRTMIKEAYFFGAKSEYILSGSDDRRIFIWNKLTGKIVNSFIGDHKVVNCVQPHPYYPIICTSGIDYDIKLWYPEGEENDISNLEEVMRESRQENNDWGGNVLVLPLNQLNQFMQFFALLGNDSGIYGIIHLVLTQFWTLDYNIYFVF</sequence>
<dbReference type="InterPro" id="IPR001680">
    <property type="entry name" value="WD40_rpt"/>
</dbReference>
<dbReference type="EMBL" id="LLXH01000279">
    <property type="protein sequence ID" value="PKC69427.1"/>
    <property type="molecule type" value="Genomic_DNA"/>
</dbReference>
<evidence type="ECO:0000256" key="1">
    <source>
        <dbReference type="ARBA" id="ARBA00022574"/>
    </source>
</evidence>
<dbReference type="VEuPathDB" id="FungiDB:FUN_018961"/>
<name>A0A2I1E7G2_9GLOM</name>
<evidence type="ECO:0000313" key="5">
    <source>
        <dbReference type="EMBL" id="PKC09744.1"/>
    </source>
</evidence>